<dbReference type="Pfam" id="PF10273">
    <property type="entry name" value="WGG"/>
    <property type="match status" value="1"/>
</dbReference>
<accession>A0A6A1UR90</accession>
<dbReference type="InterPro" id="IPR014756">
    <property type="entry name" value="Ig_E-set"/>
</dbReference>
<keyword evidence="7" id="KW-1185">Reference proteome</keyword>
<dbReference type="Pfam" id="PF09118">
    <property type="entry name" value="GO-like_E_set"/>
    <property type="match status" value="1"/>
</dbReference>
<evidence type="ECO:0000259" key="4">
    <source>
        <dbReference type="Pfam" id="PF07250"/>
    </source>
</evidence>
<evidence type="ECO:0000256" key="2">
    <source>
        <dbReference type="ARBA" id="ARBA00022552"/>
    </source>
</evidence>
<dbReference type="PANTHER" id="PTHR32208">
    <property type="entry name" value="SECRETED PROTEIN-RELATED"/>
    <property type="match status" value="1"/>
</dbReference>
<dbReference type="OrthoDB" id="2019572at2759"/>
<dbReference type="EMBL" id="RXIC02000026">
    <property type="protein sequence ID" value="KAB1202763.1"/>
    <property type="molecule type" value="Genomic_DNA"/>
</dbReference>
<dbReference type="SUPFAM" id="SSF50965">
    <property type="entry name" value="Galactose oxidase, central domain"/>
    <property type="match status" value="1"/>
</dbReference>
<dbReference type="Gene3D" id="2.60.40.10">
    <property type="entry name" value="Immunoglobulins"/>
    <property type="match status" value="1"/>
</dbReference>
<dbReference type="GO" id="GO:0006364">
    <property type="term" value="P:rRNA processing"/>
    <property type="evidence" value="ECO:0007669"/>
    <property type="project" value="UniProtKB-KW"/>
</dbReference>
<organism evidence="6 7">
    <name type="scientific">Morella rubra</name>
    <name type="common">Chinese bayberry</name>
    <dbReference type="NCBI Taxonomy" id="262757"/>
    <lineage>
        <taxon>Eukaryota</taxon>
        <taxon>Viridiplantae</taxon>
        <taxon>Streptophyta</taxon>
        <taxon>Embryophyta</taxon>
        <taxon>Tracheophyta</taxon>
        <taxon>Spermatophyta</taxon>
        <taxon>Magnoliopsida</taxon>
        <taxon>eudicotyledons</taxon>
        <taxon>Gunneridae</taxon>
        <taxon>Pentapetalae</taxon>
        <taxon>rosids</taxon>
        <taxon>fabids</taxon>
        <taxon>Fagales</taxon>
        <taxon>Myricaceae</taxon>
        <taxon>Morella</taxon>
    </lineage>
</organism>
<evidence type="ECO:0000256" key="3">
    <source>
        <dbReference type="ARBA" id="ARBA00022729"/>
    </source>
</evidence>
<dbReference type="CDD" id="cd02851">
    <property type="entry name" value="E_set_GO_C"/>
    <property type="match status" value="1"/>
</dbReference>
<dbReference type="InterPro" id="IPR011043">
    <property type="entry name" value="Gal_Oxase/kelch_b-propeller"/>
</dbReference>
<comment type="similarity">
    <text evidence="1">Belongs to the TSR2 family.</text>
</comment>
<dbReference type="SUPFAM" id="SSF81296">
    <property type="entry name" value="E set domains"/>
    <property type="match status" value="1"/>
</dbReference>
<dbReference type="InterPro" id="IPR019398">
    <property type="entry name" value="Pre-rRNA_process_TSR2"/>
</dbReference>
<evidence type="ECO:0000313" key="7">
    <source>
        <dbReference type="Proteomes" id="UP000516437"/>
    </source>
</evidence>
<gene>
    <name evidence="6" type="ORF">CJ030_MR8G022171</name>
</gene>
<dbReference type="PANTHER" id="PTHR32208:SF71">
    <property type="entry name" value="GLYOXAL OXIDASE-RELATED PROTEIN"/>
    <property type="match status" value="1"/>
</dbReference>
<keyword evidence="3" id="KW-0732">Signal</keyword>
<dbReference type="InterPro" id="IPR013783">
    <property type="entry name" value="Ig-like_fold"/>
</dbReference>
<dbReference type="InterPro" id="IPR037293">
    <property type="entry name" value="Gal_Oxidase_central_sf"/>
</dbReference>
<dbReference type="InterPro" id="IPR015202">
    <property type="entry name" value="GO-like_E_set"/>
</dbReference>
<feature type="domain" description="Glyoxal oxidase N-terminal" evidence="4">
    <location>
        <begin position="254"/>
        <end position="646"/>
    </location>
</feature>
<proteinExistence type="inferred from homology"/>
<sequence>MDGAPPKPLTAEAMPIFSEGIYLILSRWSALRLAVENEWGGRDSSRKADQLASDILSWFAQSREPLYIDDLENMLDEALLSLNTEAEDGSIEEIAYKLMIMHEECLEGNFQSIESLREANRREVPVRHVRQVVNDDDEDDKNGNIGGANEENVASNMILDAPESQSNLNPVDDCGPKVVTQEAEDGWVQVPHRRNRALQNFTFLFYRSLTTMPPNFNMITLLLLLVFFSLLSCSLVFCQGGWQLLLESVGISAMHMQVLHNNKVIIFDRTDFGPSNLSLPDSRCRYDPNDTALGVDCTAHSILYDIETNTFRALMVRTDTWCSSGAVLPDGTLIESGGYNDGDHVIRSFTPCTDETCDWVEFPRYLSERRWYSTNQILPDGRIIIVGGRRQFNYEFYPRIYNEDTGSLRGAVRLHFLVETTDPSENNLYPFVHLLPDGNLFIFANTRSILFDYSRNRVLKEFPEIPGGEPRNYPSSGSSVLLPLDENSGSVAEILICGGAPRDGFLRASHDGTFVRALSTCGRLNVSHENPAWVMEEMPIARVMGDMLLLPTGDVIIINGAAHGTAGWEYAQNPVRSPVIYRPSEAPIWRFSLMSPSRKPRLYHSTAVLLPDGRVLVGGSNPHIYYNFTGVQFPTDLSLEAFWPPYLAKEYKPIRPTILTSLNEVLGYGKFFSLIFTVPYYSTTKVVSVRIIAPSFTTHSFSMSQRMVVLKLVGVTRLTSYTYNVTVIGPSTAEIAPSGFYMLFVVHAGIPSSGMWVKLQ</sequence>
<protein>
    <submittedName>
        <fullName evidence="6">Galactose oxidase</fullName>
    </submittedName>
</protein>
<evidence type="ECO:0000313" key="6">
    <source>
        <dbReference type="EMBL" id="KAB1202763.1"/>
    </source>
</evidence>
<dbReference type="Pfam" id="PF07250">
    <property type="entry name" value="Glyoxal_oxid_N"/>
    <property type="match status" value="1"/>
</dbReference>
<feature type="domain" description="Galactose oxidase-like Early set" evidence="5">
    <location>
        <begin position="655"/>
        <end position="758"/>
    </location>
</feature>
<evidence type="ECO:0000259" key="5">
    <source>
        <dbReference type="Pfam" id="PF09118"/>
    </source>
</evidence>
<comment type="caution">
    <text evidence="6">The sequence shown here is derived from an EMBL/GenBank/DDBJ whole genome shotgun (WGS) entry which is preliminary data.</text>
</comment>
<reference evidence="6 7" key="1">
    <citation type="journal article" date="2019" name="Plant Biotechnol. J.">
        <title>The red bayberry genome and genetic basis of sex determination.</title>
        <authorList>
            <person name="Jia H.M."/>
            <person name="Jia H.J."/>
            <person name="Cai Q.L."/>
            <person name="Wang Y."/>
            <person name="Zhao H.B."/>
            <person name="Yang W.F."/>
            <person name="Wang G.Y."/>
            <person name="Li Y.H."/>
            <person name="Zhan D.L."/>
            <person name="Shen Y.T."/>
            <person name="Niu Q.F."/>
            <person name="Chang L."/>
            <person name="Qiu J."/>
            <person name="Zhao L."/>
            <person name="Xie H.B."/>
            <person name="Fu W.Y."/>
            <person name="Jin J."/>
            <person name="Li X.W."/>
            <person name="Jiao Y."/>
            <person name="Zhou C.C."/>
            <person name="Tu T."/>
            <person name="Chai C.Y."/>
            <person name="Gao J.L."/>
            <person name="Fan L.J."/>
            <person name="van de Weg E."/>
            <person name="Wang J.Y."/>
            <person name="Gao Z.S."/>
        </authorList>
    </citation>
    <scope>NUCLEOTIDE SEQUENCE [LARGE SCALE GENOMIC DNA]</scope>
    <source>
        <tissue evidence="6">Leaves</tissue>
    </source>
</reference>
<dbReference type="AlphaFoldDB" id="A0A6A1UR90"/>
<dbReference type="InterPro" id="IPR009880">
    <property type="entry name" value="Glyoxal_oxidase_N"/>
</dbReference>
<evidence type="ECO:0000256" key="1">
    <source>
        <dbReference type="ARBA" id="ARBA00006524"/>
    </source>
</evidence>
<keyword evidence="2" id="KW-0698">rRNA processing</keyword>
<dbReference type="Gene3D" id="2.130.10.80">
    <property type="entry name" value="Galactose oxidase/kelch, beta-propeller"/>
    <property type="match status" value="1"/>
</dbReference>
<name>A0A6A1UR90_9ROSI</name>
<dbReference type="Proteomes" id="UP000516437">
    <property type="component" value="Chromosome 8"/>
</dbReference>